<keyword evidence="1" id="KW-1133">Transmembrane helix</keyword>
<organism evidence="3 4">
    <name type="scientific">Astyanax mexicanus</name>
    <name type="common">Blind cave fish</name>
    <name type="synonym">Astyanax fasciatus mexicanus</name>
    <dbReference type="NCBI Taxonomy" id="7994"/>
    <lineage>
        <taxon>Eukaryota</taxon>
        <taxon>Metazoa</taxon>
        <taxon>Chordata</taxon>
        <taxon>Craniata</taxon>
        <taxon>Vertebrata</taxon>
        <taxon>Euteleostomi</taxon>
        <taxon>Actinopterygii</taxon>
        <taxon>Neopterygii</taxon>
        <taxon>Teleostei</taxon>
        <taxon>Ostariophysi</taxon>
        <taxon>Characiformes</taxon>
        <taxon>Characoidei</taxon>
        <taxon>Acestrorhamphidae</taxon>
        <taxon>Acestrorhamphinae</taxon>
        <taxon>Astyanax</taxon>
    </lineage>
</organism>
<feature type="signal peptide" evidence="2">
    <location>
        <begin position="1"/>
        <end position="20"/>
    </location>
</feature>
<protein>
    <submittedName>
        <fullName evidence="3">Rab32-Rab38 domain-containing protein</fullName>
    </submittedName>
</protein>
<reference evidence="3 4" key="1">
    <citation type="submission" date="2021-07" db="EMBL/GenBank/DDBJ databases">
        <authorList>
            <person name="Imarazene B."/>
            <person name="Zahm M."/>
            <person name="Klopp C."/>
            <person name="Cabau C."/>
            <person name="Beille S."/>
            <person name="Jouanno E."/>
            <person name="Castinel A."/>
            <person name="Lluch J."/>
            <person name="Gil L."/>
            <person name="Kuchtly C."/>
            <person name="Lopez Roques C."/>
            <person name="Donnadieu C."/>
            <person name="Parrinello H."/>
            <person name="Journot L."/>
            <person name="Du K."/>
            <person name="Schartl M."/>
            <person name="Retaux S."/>
            <person name="Guiguen Y."/>
        </authorList>
    </citation>
    <scope>NUCLEOTIDE SEQUENCE [LARGE SCALE GENOMIC DNA]</scope>
    <source>
        <strain evidence="3">Pach_M1</strain>
        <tissue evidence="3">Testis</tissue>
    </source>
</reference>
<feature type="transmembrane region" description="Helical" evidence="1">
    <location>
        <begin position="44"/>
        <end position="64"/>
    </location>
</feature>
<evidence type="ECO:0000313" key="3">
    <source>
        <dbReference type="EMBL" id="KAG9274480.1"/>
    </source>
</evidence>
<keyword evidence="2" id="KW-0732">Signal</keyword>
<name>A0A8T2LSR4_ASTMX</name>
<dbReference type="Proteomes" id="UP000752171">
    <property type="component" value="Unassembled WGS sequence"/>
</dbReference>
<keyword evidence="1" id="KW-0472">Membrane</keyword>
<comment type="caution">
    <text evidence="3">The sequence shown here is derived from an EMBL/GenBank/DDBJ whole genome shotgun (WGS) entry which is preliminary data.</text>
</comment>
<dbReference type="AlphaFoldDB" id="A0A8T2LSR4"/>
<proteinExistence type="predicted"/>
<accession>A0A8T2LSR4</accession>
<evidence type="ECO:0000256" key="2">
    <source>
        <dbReference type="SAM" id="SignalP"/>
    </source>
</evidence>
<evidence type="ECO:0000256" key="1">
    <source>
        <dbReference type="SAM" id="Phobius"/>
    </source>
</evidence>
<dbReference type="EMBL" id="JAICCE010000008">
    <property type="protein sequence ID" value="KAG9274480.1"/>
    <property type="molecule type" value="Genomic_DNA"/>
</dbReference>
<feature type="chain" id="PRO_5035734214" evidence="2">
    <location>
        <begin position="21"/>
        <end position="89"/>
    </location>
</feature>
<sequence>MLWKGAELLLIIFHLHLAQSSEHPPPITNSELFPGVVYTPGPSYLSLILLAFTVGLSGSIYLCVLRYICAGCCQPVVVGPETETLSGVV</sequence>
<keyword evidence="1" id="KW-0812">Transmembrane</keyword>
<evidence type="ECO:0000313" key="4">
    <source>
        <dbReference type="Proteomes" id="UP000752171"/>
    </source>
</evidence>
<gene>
    <name evidence="3" type="ORF">AMEX_G11403</name>
</gene>